<organism evidence="2 3">
    <name type="scientific">Burkholderia gladioli</name>
    <name type="common">Pseudomonas marginata</name>
    <name type="synonym">Phytomonas marginata</name>
    <dbReference type="NCBI Taxonomy" id="28095"/>
    <lineage>
        <taxon>Bacteria</taxon>
        <taxon>Pseudomonadati</taxon>
        <taxon>Pseudomonadota</taxon>
        <taxon>Betaproteobacteria</taxon>
        <taxon>Burkholderiales</taxon>
        <taxon>Burkholderiaceae</taxon>
        <taxon>Burkholderia</taxon>
    </lineage>
</organism>
<accession>A0A2A7RYX5</accession>
<sequence length="159" mass="17470">MTNPQLDIRQLAPLEVVAAAHIGPYAEMHAAFSRLAAWLDEQGQFGPDTQCLGIFHDDPEAVPAARLRSHACFALGEGTTALALPGQFEHLTISGGPYAVLIHRGPYARLGESYRWLFQEWLPASGHAPAEAPSFERYLNDPRDTPAEQLLTEICLPLR</sequence>
<dbReference type="Proteomes" id="UP000220629">
    <property type="component" value="Unassembled WGS sequence"/>
</dbReference>
<feature type="domain" description="AraC effector-binding" evidence="1">
    <location>
        <begin position="4"/>
        <end position="159"/>
    </location>
</feature>
<protein>
    <submittedName>
        <fullName evidence="2">AraC family transcriptional regulator</fullName>
    </submittedName>
</protein>
<reference evidence="3" key="1">
    <citation type="submission" date="2017-09" db="EMBL/GenBank/DDBJ databases">
        <title>FDA dAtabase for Regulatory Grade micrObial Sequences (FDA-ARGOS): Supporting development and validation of Infectious Disease Dx tests.</title>
        <authorList>
            <person name="Minogue T."/>
            <person name="Wolcott M."/>
            <person name="Wasieloski L."/>
            <person name="Aguilar W."/>
            <person name="Moore D."/>
            <person name="Tallon L."/>
            <person name="Sadzewicz L."/>
            <person name="Ott S."/>
            <person name="Zhao X."/>
            <person name="Nagaraj S."/>
            <person name="Vavikolanu K."/>
            <person name="Aluvathingal J."/>
            <person name="Nadendla S."/>
            <person name="Sichtig H."/>
        </authorList>
    </citation>
    <scope>NUCLEOTIDE SEQUENCE [LARGE SCALE GENOMIC DNA]</scope>
    <source>
        <strain evidence="3">FDAARGOS_390</strain>
    </source>
</reference>
<evidence type="ECO:0000259" key="1">
    <source>
        <dbReference type="SMART" id="SM00871"/>
    </source>
</evidence>
<dbReference type="InterPro" id="IPR011256">
    <property type="entry name" value="Reg_factor_effector_dom_sf"/>
</dbReference>
<dbReference type="PANTHER" id="PTHR40055">
    <property type="entry name" value="TRANSCRIPTIONAL REGULATOR YGIV-RELATED"/>
    <property type="match status" value="1"/>
</dbReference>
<dbReference type="PANTHER" id="PTHR40055:SF1">
    <property type="entry name" value="TRANSCRIPTIONAL REGULATOR YGIV-RELATED"/>
    <property type="match status" value="1"/>
</dbReference>
<evidence type="ECO:0000313" key="3">
    <source>
        <dbReference type="Proteomes" id="UP000220629"/>
    </source>
</evidence>
<dbReference type="AlphaFoldDB" id="A0A2A7RYX5"/>
<dbReference type="EMBL" id="PDDY01000004">
    <property type="protein sequence ID" value="PEH36488.1"/>
    <property type="molecule type" value="Genomic_DNA"/>
</dbReference>
<comment type="caution">
    <text evidence="2">The sequence shown here is derived from an EMBL/GenBank/DDBJ whole genome shotgun (WGS) entry which is preliminary data.</text>
</comment>
<dbReference type="InterPro" id="IPR050908">
    <property type="entry name" value="SmbC-like"/>
</dbReference>
<proteinExistence type="predicted"/>
<dbReference type="InterPro" id="IPR029442">
    <property type="entry name" value="GyrI-like"/>
</dbReference>
<name>A0A2A7RYX5_BURGA</name>
<gene>
    <name evidence="2" type="ORF">CRM94_17735</name>
</gene>
<dbReference type="RefSeq" id="WP_098153467.1">
    <property type="nucleotide sequence ID" value="NZ_CADEQH010000013.1"/>
</dbReference>
<dbReference type="Pfam" id="PF06445">
    <property type="entry name" value="GyrI-like"/>
    <property type="match status" value="1"/>
</dbReference>
<dbReference type="Gene3D" id="3.20.80.10">
    <property type="entry name" value="Regulatory factor, effector binding domain"/>
    <property type="match status" value="1"/>
</dbReference>
<evidence type="ECO:0000313" key="2">
    <source>
        <dbReference type="EMBL" id="PEH36488.1"/>
    </source>
</evidence>
<dbReference type="SMART" id="SM00871">
    <property type="entry name" value="AraC_E_bind"/>
    <property type="match status" value="1"/>
</dbReference>
<dbReference type="SUPFAM" id="SSF55136">
    <property type="entry name" value="Probable bacterial effector-binding domain"/>
    <property type="match status" value="1"/>
</dbReference>
<dbReference type="InterPro" id="IPR010499">
    <property type="entry name" value="AraC_E-bd"/>
</dbReference>